<dbReference type="RefSeq" id="WP_227564351.1">
    <property type="nucleotide sequence ID" value="NZ_CP101989.1"/>
</dbReference>
<gene>
    <name evidence="5" type="ORF">NP075_07095</name>
</gene>
<proteinExistence type="predicted"/>
<evidence type="ECO:0000256" key="2">
    <source>
        <dbReference type="ARBA" id="ARBA00023125"/>
    </source>
</evidence>
<dbReference type="SMART" id="SM00342">
    <property type="entry name" value="HTH_ARAC"/>
    <property type="match status" value="1"/>
</dbReference>
<keyword evidence="6" id="KW-1185">Reference proteome</keyword>
<sequence length="305" mass="33325">MTDVATALESRAARTLRRRAVREVIASDPVASFRFYVHEEPHPYAGWHYHPEYEVHLILRTSGRYVIGDVVGAYDAGQLVLVGPDLPHHWIADADADGGSLADTHAVLHFSDAWVRGCQAAVPELRALDPLLARSAHGIEFRGASATTGAAAMLAVRDAEPGMDRVVRVLDLLRVLAGSPPGDQRLVVQSWRADVEGADSELISRAIDHILENLATGVRLHDAARQAAMSDSAFSRQFKAGSGQTFTDMVRRLRLTQACRLLETTRDPVAAVAGAVGYANLSNFNRQFRRAYGVTPREYRTAARP</sequence>
<dbReference type="InterPro" id="IPR003313">
    <property type="entry name" value="AraC-bd"/>
</dbReference>
<accession>A0ABY5K7N4</accession>
<keyword evidence="3" id="KW-0804">Transcription</keyword>
<dbReference type="Gene3D" id="1.10.10.60">
    <property type="entry name" value="Homeodomain-like"/>
    <property type="match status" value="2"/>
</dbReference>
<dbReference type="PROSITE" id="PS01124">
    <property type="entry name" value="HTH_ARAC_FAMILY_2"/>
    <property type="match status" value="1"/>
</dbReference>
<dbReference type="InterPro" id="IPR009057">
    <property type="entry name" value="Homeodomain-like_sf"/>
</dbReference>
<dbReference type="EMBL" id="CP101989">
    <property type="protein sequence ID" value="UUI66467.1"/>
    <property type="molecule type" value="Genomic_DNA"/>
</dbReference>
<evidence type="ECO:0000259" key="4">
    <source>
        <dbReference type="PROSITE" id="PS01124"/>
    </source>
</evidence>
<evidence type="ECO:0000313" key="5">
    <source>
        <dbReference type="EMBL" id="UUI66467.1"/>
    </source>
</evidence>
<organism evidence="5 6">
    <name type="scientific">Cellulomonas wangsupingiae</name>
    <dbReference type="NCBI Taxonomy" id="2968085"/>
    <lineage>
        <taxon>Bacteria</taxon>
        <taxon>Bacillati</taxon>
        <taxon>Actinomycetota</taxon>
        <taxon>Actinomycetes</taxon>
        <taxon>Micrococcales</taxon>
        <taxon>Cellulomonadaceae</taxon>
        <taxon>Cellulomonas</taxon>
    </lineage>
</organism>
<keyword evidence="1" id="KW-0805">Transcription regulation</keyword>
<dbReference type="Pfam" id="PF02311">
    <property type="entry name" value="AraC_binding"/>
    <property type="match status" value="1"/>
</dbReference>
<name>A0ABY5K7N4_9CELL</name>
<dbReference type="InterPro" id="IPR011051">
    <property type="entry name" value="RmlC_Cupin_sf"/>
</dbReference>
<dbReference type="Pfam" id="PF12833">
    <property type="entry name" value="HTH_18"/>
    <property type="match status" value="1"/>
</dbReference>
<dbReference type="CDD" id="cd06976">
    <property type="entry name" value="cupin_MtlR-like_N"/>
    <property type="match status" value="1"/>
</dbReference>
<feature type="domain" description="HTH araC/xylS-type" evidence="4">
    <location>
        <begin position="204"/>
        <end position="302"/>
    </location>
</feature>
<keyword evidence="2" id="KW-0238">DNA-binding</keyword>
<dbReference type="PANTHER" id="PTHR46796">
    <property type="entry name" value="HTH-TYPE TRANSCRIPTIONAL ACTIVATOR RHAS-RELATED"/>
    <property type="match status" value="1"/>
</dbReference>
<dbReference type="InterPro" id="IPR018060">
    <property type="entry name" value="HTH_AraC"/>
</dbReference>
<dbReference type="Gene3D" id="2.60.120.10">
    <property type="entry name" value="Jelly Rolls"/>
    <property type="match status" value="1"/>
</dbReference>
<dbReference type="InterPro" id="IPR020449">
    <property type="entry name" value="Tscrpt_reg_AraC-type_HTH"/>
</dbReference>
<dbReference type="PRINTS" id="PR00032">
    <property type="entry name" value="HTHARAC"/>
</dbReference>
<reference evidence="5 6" key="1">
    <citation type="submission" date="2022-07" db="EMBL/GenBank/DDBJ databases">
        <title>Novel species in genus cellulomonas.</title>
        <authorList>
            <person name="Ye L."/>
        </authorList>
    </citation>
    <scope>NUCLEOTIDE SEQUENCE [LARGE SCALE GENOMIC DNA]</scope>
    <source>
        <strain evidence="6">zg-Y908</strain>
    </source>
</reference>
<dbReference type="SUPFAM" id="SSF46689">
    <property type="entry name" value="Homeodomain-like"/>
    <property type="match status" value="2"/>
</dbReference>
<evidence type="ECO:0000256" key="1">
    <source>
        <dbReference type="ARBA" id="ARBA00023015"/>
    </source>
</evidence>
<dbReference type="Proteomes" id="UP001317322">
    <property type="component" value="Chromosome"/>
</dbReference>
<dbReference type="PANTHER" id="PTHR46796:SF13">
    <property type="entry name" value="HTH-TYPE TRANSCRIPTIONAL ACTIVATOR RHAS"/>
    <property type="match status" value="1"/>
</dbReference>
<evidence type="ECO:0000256" key="3">
    <source>
        <dbReference type="ARBA" id="ARBA00023163"/>
    </source>
</evidence>
<evidence type="ECO:0000313" key="6">
    <source>
        <dbReference type="Proteomes" id="UP001317322"/>
    </source>
</evidence>
<dbReference type="InterPro" id="IPR014710">
    <property type="entry name" value="RmlC-like_jellyroll"/>
</dbReference>
<protein>
    <submittedName>
        <fullName evidence="5">AraC family transcriptional regulator</fullName>
    </submittedName>
</protein>
<dbReference type="InterPro" id="IPR050204">
    <property type="entry name" value="AraC_XylS_family_regulators"/>
</dbReference>
<dbReference type="SUPFAM" id="SSF51182">
    <property type="entry name" value="RmlC-like cupins"/>
    <property type="match status" value="1"/>
</dbReference>